<feature type="compositionally biased region" description="Polar residues" evidence="1">
    <location>
        <begin position="189"/>
        <end position="202"/>
    </location>
</feature>
<keyword evidence="2" id="KW-1133">Transmembrane helix</keyword>
<feature type="chain" id="PRO_5021001485" evidence="3">
    <location>
        <begin position="24"/>
        <end position="202"/>
    </location>
</feature>
<protein>
    <submittedName>
        <fullName evidence="4">Uncharacterized protein</fullName>
    </submittedName>
</protein>
<feature type="region of interest" description="Disordered" evidence="1">
    <location>
        <begin position="104"/>
        <end position="133"/>
    </location>
</feature>
<reference evidence="4 5" key="1">
    <citation type="journal article" date="2015" name="Genome Biol.">
        <title>Comparative genomics of Steinernema reveals deeply conserved gene regulatory networks.</title>
        <authorList>
            <person name="Dillman A.R."/>
            <person name="Macchietto M."/>
            <person name="Porter C.F."/>
            <person name="Rogers A."/>
            <person name="Williams B."/>
            <person name="Antoshechkin I."/>
            <person name="Lee M.M."/>
            <person name="Goodwin Z."/>
            <person name="Lu X."/>
            <person name="Lewis E.E."/>
            <person name="Goodrich-Blair H."/>
            <person name="Stock S.P."/>
            <person name="Adams B.J."/>
            <person name="Sternberg P.W."/>
            <person name="Mortazavi A."/>
        </authorList>
    </citation>
    <scope>NUCLEOTIDE SEQUENCE [LARGE SCALE GENOMIC DNA]</scope>
    <source>
        <strain evidence="4 5">ALL</strain>
    </source>
</reference>
<dbReference type="EMBL" id="AZBU02000003">
    <property type="protein sequence ID" value="TKR87473.1"/>
    <property type="molecule type" value="Genomic_DNA"/>
</dbReference>
<evidence type="ECO:0000256" key="1">
    <source>
        <dbReference type="SAM" id="MobiDB-lite"/>
    </source>
</evidence>
<feature type="signal peptide" evidence="3">
    <location>
        <begin position="1"/>
        <end position="23"/>
    </location>
</feature>
<feature type="compositionally biased region" description="Low complexity" evidence="1">
    <location>
        <begin position="169"/>
        <end position="188"/>
    </location>
</feature>
<sequence>MTSFQHSLFVLCVVSVFLTPVLSKQRKCTKTCDTGYECSLDDNGKQSCHMQAVIVVVIVIACLIFAVLCPLVSVGMFFCGAFACFPKLFQKSVNRILYSKRHGQRRKFRPSYSMKKRRAERAARKKKKKLGKEYSKTSVTITITPSIIPPEGSDAFTQKSFEQGDQVPGSSAMSGKSMNSMSSAKSSSVLQCESSITNEFGH</sequence>
<keyword evidence="5" id="KW-1185">Reference proteome</keyword>
<accession>A0A4U5NW76</accession>
<gene>
    <name evidence="4" type="ORF">L596_011865</name>
</gene>
<feature type="transmembrane region" description="Helical" evidence="2">
    <location>
        <begin position="52"/>
        <end position="85"/>
    </location>
</feature>
<reference evidence="4 5" key="2">
    <citation type="journal article" date="2019" name="G3 (Bethesda)">
        <title>Hybrid Assembly of the Genome of the Entomopathogenic Nematode Steinernema carpocapsae Identifies the X-Chromosome.</title>
        <authorList>
            <person name="Serra L."/>
            <person name="Macchietto M."/>
            <person name="Macias-Munoz A."/>
            <person name="McGill C.J."/>
            <person name="Rodriguez I.M."/>
            <person name="Rodriguez B."/>
            <person name="Murad R."/>
            <person name="Mortazavi A."/>
        </authorList>
    </citation>
    <scope>NUCLEOTIDE SEQUENCE [LARGE SCALE GENOMIC DNA]</scope>
    <source>
        <strain evidence="4 5">ALL</strain>
    </source>
</reference>
<evidence type="ECO:0000256" key="2">
    <source>
        <dbReference type="SAM" id="Phobius"/>
    </source>
</evidence>
<evidence type="ECO:0000256" key="3">
    <source>
        <dbReference type="SAM" id="SignalP"/>
    </source>
</evidence>
<dbReference type="OrthoDB" id="10646285at2759"/>
<dbReference type="AlphaFoldDB" id="A0A4U5NW76"/>
<keyword evidence="2" id="KW-0812">Transmembrane</keyword>
<proteinExistence type="predicted"/>
<keyword evidence="2" id="KW-0472">Membrane</keyword>
<feature type="compositionally biased region" description="Basic residues" evidence="1">
    <location>
        <begin position="104"/>
        <end position="130"/>
    </location>
</feature>
<evidence type="ECO:0000313" key="5">
    <source>
        <dbReference type="Proteomes" id="UP000298663"/>
    </source>
</evidence>
<keyword evidence="3" id="KW-0732">Signal</keyword>
<evidence type="ECO:0000313" key="4">
    <source>
        <dbReference type="EMBL" id="TKR87473.1"/>
    </source>
</evidence>
<organism evidence="4 5">
    <name type="scientific">Steinernema carpocapsae</name>
    <name type="common">Entomopathogenic nematode</name>
    <dbReference type="NCBI Taxonomy" id="34508"/>
    <lineage>
        <taxon>Eukaryota</taxon>
        <taxon>Metazoa</taxon>
        <taxon>Ecdysozoa</taxon>
        <taxon>Nematoda</taxon>
        <taxon>Chromadorea</taxon>
        <taxon>Rhabditida</taxon>
        <taxon>Tylenchina</taxon>
        <taxon>Panagrolaimomorpha</taxon>
        <taxon>Strongyloidoidea</taxon>
        <taxon>Steinernematidae</taxon>
        <taxon>Steinernema</taxon>
    </lineage>
</organism>
<dbReference type="Proteomes" id="UP000298663">
    <property type="component" value="Unassembled WGS sequence"/>
</dbReference>
<feature type="region of interest" description="Disordered" evidence="1">
    <location>
        <begin position="155"/>
        <end position="202"/>
    </location>
</feature>
<name>A0A4U5NW76_STECR</name>
<comment type="caution">
    <text evidence="4">The sequence shown here is derived from an EMBL/GenBank/DDBJ whole genome shotgun (WGS) entry which is preliminary data.</text>
</comment>